<evidence type="ECO:0000259" key="5">
    <source>
        <dbReference type="PROSITE" id="PS50048"/>
    </source>
</evidence>
<feature type="compositionally biased region" description="Basic and acidic residues" evidence="4">
    <location>
        <begin position="230"/>
        <end position="243"/>
    </location>
</feature>
<dbReference type="SMART" id="SM00066">
    <property type="entry name" value="GAL4"/>
    <property type="match status" value="1"/>
</dbReference>
<name>A0A3M7G7L5_HORWE</name>
<dbReference type="Pfam" id="PF00132">
    <property type="entry name" value="Hexapep"/>
    <property type="match status" value="1"/>
</dbReference>
<dbReference type="Pfam" id="PF00172">
    <property type="entry name" value="Zn_clus"/>
    <property type="match status" value="1"/>
</dbReference>
<dbReference type="PROSITE" id="PS50048">
    <property type="entry name" value="ZN2_CY6_FUNGAL_2"/>
    <property type="match status" value="1"/>
</dbReference>
<dbReference type="SMART" id="SM01266">
    <property type="entry name" value="Mac"/>
    <property type="match status" value="1"/>
</dbReference>
<evidence type="ECO:0000256" key="3">
    <source>
        <dbReference type="ARBA" id="ARBA00023242"/>
    </source>
</evidence>
<dbReference type="InterPro" id="IPR011004">
    <property type="entry name" value="Trimer_LpxA-like_sf"/>
</dbReference>
<dbReference type="PROSITE" id="PS00463">
    <property type="entry name" value="ZN2_CY6_FUNGAL_1"/>
    <property type="match status" value="1"/>
</dbReference>
<dbReference type="PANTHER" id="PTHR23416">
    <property type="entry name" value="SIALIC ACID SYNTHASE-RELATED"/>
    <property type="match status" value="1"/>
</dbReference>
<feature type="region of interest" description="Disordered" evidence="4">
    <location>
        <begin position="193"/>
        <end position="614"/>
    </location>
</feature>
<keyword evidence="2" id="KW-0808">Transferase</keyword>
<dbReference type="CDD" id="cd00067">
    <property type="entry name" value="GAL4"/>
    <property type="match status" value="1"/>
</dbReference>
<dbReference type="InterPro" id="IPR024688">
    <property type="entry name" value="Mac_dom"/>
</dbReference>
<accession>A0A3M7G7L5</accession>
<evidence type="ECO:0000313" key="7">
    <source>
        <dbReference type="Proteomes" id="UP000281468"/>
    </source>
</evidence>
<dbReference type="Gene3D" id="4.10.240.10">
    <property type="entry name" value="Zn(2)-C6 fungal-type DNA-binding domain"/>
    <property type="match status" value="1"/>
</dbReference>
<feature type="region of interest" description="Disordered" evidence="4">
    <location>
        <begin position="767"/>
        <end position="786"/>
    </location>
</feature>
<sequence length="948" mass="103491">MDSQDGACKRGAMSLNLFQGATGGYDTRHTGQGQHGGNWGRASGKAAQTRDEVACSQMHRHRRGTLALKGRGGPMKRAPYPSPVSFAAGRPAGISFRRYPAAPHASSVCGWTASVSGPSILSLPAPLDPGGQERTIPAAGLGYSQHLTRSPTASQTLVFLAASHEHHRHSDFFGPSHCGLNCTADDSMSLTATHPPQRLIDHGLPMSRSDYRPSGFTAVNGERYNGTAFRPEESDAVPKRPSEPPDAYPERAASPAPYRQQRWRAEHPVSRTPQQDGDDARKRKRSISKDGDPKVSPPNEGRAAGTPLSPKRRATIIDSAIAAGSPSTSTRIINDYTLPRISSDPTRRRTDGLPLVGHPSREQSPTNRKNYGEIPPDPPPEVVAGLAESLQRELRRDEEVKAQKEAQARAELQERSQLHTSTSTPLQDPNASHAQSHPSIQQHDRLSTPALMHSHVQSPPPPSVDGCSYQQPQGYSPDQVDDPKKRKRNFSNRTKTGCHTCRSRKKKCDERKPTCANCERGQFNCEGYGPKPPGGFKQPTTTNKAPVTLQSKPLYDGPQGPTGYYPNRAEEHGRPYSHWGRIPPHEHDQPQNSPPVDPRQVHHPPSVWSKQPNWGPAEPVIYPPRLPPNDFSTVPPIHPYSHGAPPPLPPPPPPPPHMDTWSADHPTHAFRPPASAGGIPSAQNSHTTSSSQRTAVMALTYNPHAQVTEKEKMLLGQPFLHFIDPELMGDRQQCKGALERYNDGARSTSHLSHEERGRLFRAIVDPTARPEHSHRHEPYSGPQGYAGRNTVVESPFTCEYGYNIDLGDDVVIQSGCHMQDACAIRVGARTIVGPNVKFYGITASVDASARKGSQGCVQGGAIRIGEDCFIGGDVVILPYRKIGKGAVVGAGSVVTKDVKDYTVVAGNPAKVIRRIEPGPNVDRHHPDIQEQNEKMLQEMWDNAKRTRE</sequence>
<evidence type="ECO:0000313" key="6">
    <source>
        <dbReference type="EMBL" id="RMY96651.1"/>
    </source>
</evidence>
<feature type="compositionally biased region" description="Polar residues" evidence="4">
    <location>
        <begin position="418"/>
        <end position="441"/>
    </location>
</feature>
<reference evidence="6 7" key="1">
    <citation type="journal article" date="2018" name="BMC Genomics">
        <title>Genomic evidence for intraspecific hybridization in a clonal and extremely halotolerant yeast.</title>
        <authorList>
            <person name="Gostincar C."/>
            <person name="Stajich J.E."/>
            <person name="Zupancic J."/>
            <person name="Zalar P."/>
            <person name="Gunde-Cimerman N."/>
        </authorList>
    </citation>
    <scope>NUCLEOTIDE SEQUENCE [LARGE SCALE GENOMIC DNA]</scope>
    <source>
        <strain evidence="6 7">EXF-171</strain>
    </source>
</reference>
<dbReference type="Pfam" id="PF12464">
    <property type="entry name" value="Mac"/>
    <property type="match status" value="1"/>
</dbReference>
<dbReference type="VEuPathDB" id="FungiDB:BTJ68_13877"/>
<dbReference type="InterPro" id="IPR051159">
    <property type="entry name" value="Hexapeptide_acetyltransf"/>
</dbReference>
<evidence type="ECO:0000256" key="1">
    <source>
        <dbReference type="ARBA" id="ARBA00007274"/>
    </source>
</evidence>
<dbReference type="GO" id="GO:0016407">
    <property type="term" value="F:acetyltransferase activity"/>
    <property type="evidence" value="ECO:0007669"/>
    <property type="project" value="InterPro"/>
</dbReference>
<dbReference type="GO" id="GO:0000981">
    <property type="term" value="F:DNA-binding transcription factor activity, RNA polymerase II-specific"/>
    <property type="evidence" value="ECO:0007669"/>
    <property type="project" value="InterPro"/>
</dbReference>
<keyword evidence="3" id="KW-0539">Nucleus</keyword>
<dbReference type="SUPFAM" id="SSF57701">
    <property type="entry name" value="Zn2/Cys6 DNA-binding domain"/>
    <property type="match status" value="1"/>
</dbReference>
<feature type="compositionally biased region" description="Polar residues" evidence="4">
    <location>
        <begin position="538"/>
        <end position="551"/>
    </location>
</feature>
<proteinExistence type="inferred from homology"/>
<feature type="region of interest" description="Disordered" evidence="4">
    <location>
        <begin position="633"/>
        <end position="691"/>
    </location>
</feature>
<gene>
    <name evidence="6" type="ORF">D0862_08490</name>
</gene>
<comment type="similarity">
    <text evidence="1">Belongs to the transferase hexapeptide repeat family.</text>
</comment>
<dbReference type="SUPFAM" id="SSF51161">
    <property type="entry name" value="Trimeric LpxA-like enzymes"/>
    <property type="match status" value="1"/>
</dbReference>
<dbReference type="PANTHER" id="PTHR23416:SF76">
    <property type="entry name" value="ZN(II)2CYS6 TRANSCRIPTION FACTOR (EUROFUNG)"/>
    <property type="match status" value="1"/>
</dbReference>
<dbReference type="Gene3D" id="2.160.10.10">
    <property type="entry name" value="Hexapeptide repeat proteins"/>
    <property type="match status" value="1"/>
</dbReference>
<evidence type="ECO:0000256" key="4">
    <source>
        <dbReference type="SAM" id="MobiDB-lite"/>
    </source>
</evidence>
<dbReference type="GO" id="GO:0008270">
    <property type="term" value="F:zinc ion binding"/>
    <property type="evidence" value="ECO:0007669"/>
    <property type="project" value="InterPro"/>
</dbReference>
<dbReference type="GO" id="GO:0008374">
    <property type="term" value="F:O-acyltransferase activity"/>
    <property type="evidence" value="ECO:0007669"/>
    <property type="project" value="TreeGrafter"/>
</dbReference>
<comment type="caution">
    <text evidence="6">The sequence shown here is derived from an EMBL/GenBank/DDBJ whole genome shotgun (WGS) entry which is preliminary data.</text>
</comment>
<protein>
    <recommendedName>
        <fullName evidence="5">Zn(2)-C6 fungal-type domain-containing protein</fullName>
    </recommendedName>
</protein>
<feature type="compositionally biased region" description="Basic and acidic residues" evidence="4">
    <location>
        <begin position="390"/>
        <end position="417"/>
    </location>
</feature>
<dbReference type="InterPro" id="IPR001451">
    <property type="entry name" value="Hexapep"/>
</dbReference>
<feature type="domain" description="Zn(2)-C6 fungal-type" evidence="5">
    <location>
        <begin position="497"/>
        <end position="525"/>
    </location>
</feature>
<dbReference type="InterPro" id="IPR001138">
    <property type="entry name" value="Zn2Cys6_DnaBD"/>
</dbReference>
<dbReference type="CDD" id="cd03357">
    <property type="entry name" value="LbH_MAT_GAT"/>
    <property type="match status" value="1"/>
</dbReference>
<organism evidence="6 7">
    <name type="scientific">Hortaea werneckii</name>
    <name type="common">Black yeast</name>
    <name type="synonym">Cladosporium werneckii</name>
    <dbReference type="NCBI Taxonomy" id="91943"/>
    <lineage>
        <taxon>Eukaryota</taxon>
        <taxon>Fungi</taxon>
        <taxon>Dikarya</taxon>
        <taxon>Ascomycota</taxon>
        <taxon>Pezizomycotina</taxon>
        <taxon>Dothideomycetes</taxon>
        <taxon>Dothideomycetidae</taxon>
        <taxon>Mycosphaerellales</taxon>
        <taxon>Teratosphaeriaceae</taxon>
        <taxon>Hortaea</taxon>
    </lineage>
</organism>
<dbReference type="EMBL" id="QWIQ01000287">
    <property type="protein sequence ID" value="RMY96651.1"/>
    <property type="molecule type" value="Genomic_DNA"/>
</dbReference>
<feature type="compositionally biased region" description="Polar residues" evidence="4">
    <location>
        <begin position="681"/>
        <end position="691"/>
    </location>
</feature>
<dbReference type="AlphaFoldDB" id="A0A3M7G7L5"/>
<evidence type="ECO:0000256" key="2">
    <source>
        <dbReference type="ARBA" id="ARBA00022679"/>
    </source>
</evidence>
<feature type="compositionally biased region" description="Basic and acidic residues" evidence="4">
    <location>
        <begin position="768"/>
        <end position="778"/>
    </location>
</feature>
<feature type="compositionally biased region" description="Pro residues" evidence="4">
    <location>
        <begin position="644"/>
        <end position="657"/>
    </location>
</feature>
<dbReference type="Proteomes" id="UP000281468">
    <property type="component" value="Unassembled WGS sequence"/>
</dbReference>
<dbReference type="InterPro" id="IPR036864">
    <property type="entry name" value="Zn2-C6_fun-type_DNA-bd_sf"/>
</dbReference>